<dbReference type="CDD" id="cd11648">
    <property type="entry name" value="RsmI"/>
    <property type="match status" value="1"/>
</dbReference>
<evidence type="ECO:0000256" key="6">
    <source>
        <dbReference type="HAMAP-Rule" id="MF_01877"/>
    </source>
</evidence>
<dbReference type="EMBL" id="CP018154">
    <property type="protein sequence ID" value="APG62461.1"/>
    <property type="molecule type" value="Genomic_DNA"/>
</dbReference>
<dbReference type="InterPro" id="IPR014776">
    <property type="entry name" value="4pyrrole_Mease_sub2"/>
</dbReference>
<dbReference type="NCBIfam" id="TIGR00096">
    <property type="entry name" value="16S rRNA (cytidine(1402)-2'-O)-methyltransferase"/>
    <property type="match status" value="1"/>
</dbReference>
<dbReference type="PANTHER" id="PTHR46111">
    <property type="entry name" value="RIBOSOMAL RNA SMALL SUBUNIT METHYLTRANSFERASE I"/>
    <property type="match status" value="1"/>
</dbReference>
<evidence type="ECO:0000313" key="9">
    <source>
        <dbReference type="EMBL" id="APG62461.1"/>
    </source>
</evidence>
<accession>A0A1L3JBF1</accession>
<evidence type="ECO:0000256" key="5">
    <source>
        <dbReference type="ARBA" id="ARBA00022691"/>
    </source>
</evidence>
<dbReference type="GO" id="GO:0005737">
    <property type="term" value="C:cytoplasm"/>
    <property type="evidence" value="ECO:0007669"/>
    <property type="project" value="UniProtKB-SubCell"/>
</dbReference>
<dbReference type="SUPFAM" id="SSF53790">
    <property type="entry name" value="Tetrapyrrole methylase"/>
    <property type="match status" value="1"/>
</dbReference>
<comment type="catalytic activity">
    <reaction evidence="6">
        <text>cytidine(1402) in 16S rRNA + S-adenosyl-L-methionine = 2'-O-methylcytidine(1402) in 16S rRNA + S-adenosyl-L-homocysteine + H(+)</text>
        <dbReference type="Rhea" id="RHEA:42924"/>
        <dbReference type="Rhea" id="RHEA-COMP:10285"/>
        <dbReference type="Rhea" id="RHEA-COMP:10286"/>
        <dbReference type="ChEBI" id="CHEBI:15378"/>
        <dbReference type="ChEBI" id="CHEBI:57856"/>
        <dbReference type="ChEBI" id="CHEBI:59789"/>
        <dbReference type="ChEBI" id="CHEBI:74495"/>
        <dbReference type="ChEBI" id="CHEBI:82748"/>
        <dbReference type="EC" id="2.1.1.198"/>
    </reaction>
</comment>
<evidence type="ECO:0000256" key="3">
    <source>
        <dbReference type="ARBA" id="ARBA00022603"/>
    </source>
</evidence>
<reference evidence="9 10" key="1">
    <citation type="submission" date="2016-11" db="EMBL/GenBank/DDBJ databases">
        <title>Sphingorhabdus sp. LPB0140, isolated from marine environment.</title>
        <authorList>
            <person name="Kim E."/>
            <person name="Yi H."/>
        </authorList>
    </citation>
    <scope>NUCLEOTIDE SEQUENCE [LARGE SCALE GENOMIC DNA]</scope>
    <source>
        <strain evidence="9 10">LPB0140</strain>
    </source>
</reference>
<keyword evidence="4 6" id="KW-0808">Transferase</keyword>
<comment type="function">
    <text evidence="6">Catalyzes the 2'-O-methylation of the ribose of cytidine 1402 (C1402) in 16S rRNA.</text>
</comment>
<protein>
    <recommendedName>
        <fullName evidence="6">Ribosomal RNA small subunit methyltransferase I</fullName>
        <ecNumber evidence="6">2.1.1.198</ecNumber>
    </recommendedName>
    <alternativeName>
        <fullName evidence="6">16S rRNA 2'-O-ribose C1402 methyltransferase</fullName>
    </alternativeName>
    <alternativeName>
        <fullName evidence="6">rRNA (cytidine-2'-O-)-methyltransferase RsmI</fullName>
    </alternativeName>
</protein>
<evidence type="ECO:0000256" key="2">
    <source>
        <dbReference type="ARBA" id="ARBA00022552"/>
    </source>
</evidence>
<comment type="similarity">
    <text evidence="6">Belongs to the methyltransferase superfamily. RsmI family.</text>
</comment>
<organism evidence="9 10">
    <name type="scientific">Sphingorhabdus lutea</name>
    <dbReference type="NCBI Taxonomy" id="1913578"/>
    <lineage>
        <taxon>Bacteria</taxon>
        <taxon>Pseudomonadati</taxon>
        <taxon>Pseudomonadota</taxon>
        <taxon>Alphaproteobacteria</taxon>
        <taxon>Sphingomonadales</taxon>
        <taxon>Sphingomonadaceae</taxon>
        <taxon>Sphingorhabdus</taxon>
    </lineage>
</organism>
<dbReference type="AlphaFoldDB" id="A0A1L3JBF1"/>
<dbReference type="GO" id="GO:0070677">
    <property type="term" value="F:rRNA (cytosine-2'-O-)-methyltransferase activity"/>
    <property type="evidence" value="ECO:0007669"/>
    <property type="project" value="UniProtKB-UniRule"/>
</dbReference>
<dbReference type="PIRSF" id="PIRSF005917">
    <property type="entry name" value="MTase_YraL"/>
    <property type="match status" value="1"/>
</dbReference>
<dbReference type="Proteomes" id="UP000242561">
    <property type="component" value="Chromosome"/>
</dbReference>
<dbReference type="RefSeq" id="WP_072559115.1">
    <property type="nucleotide sequence ID" value="NZ_CP018154.1"/>
</dbReference>
<keyword evidence="10" id="KW-1185">Reference proteome</keyword>
<dbReference type="EC" id="2.1.1.198" evidence="6"/>
<keyword evidence="5 6" id="KW-0949">S-adenosyl-L-methionine</keyword>
<dbReference type="Gene3D" id="3.30.950.10">
    <property type="entry name" value="Methyltransferase, Cobalt-precorrin-4 Transmethylase, Domain 2"/>
    <property type="match status" value="1"/>
</dbReference>
<dbReference type="Gene3D" id="3.40.1010.10">
    <property type="entry name" value="Cobalt-precorrin-4 Transmethylase, Domain 1"/>
    <property type="match status" value="1"/>
</dbReference>
<proteinExistence type="inferred from homology"/>
<dbReference type="InterPro" id="IPR053910">
    <property type="entry name" value="RsmI_HTH"/>
</dbReference>
<dbReference type="InterPro" id="IPR000878">
    <property type="entry name" value="4pyrrol_Mease"/>
</dbReference>
<dbReference type="PROSITE" id="PS01296">
    <property type="entry name" value="RSMI"/>
    <property type="match status" value="1"/>
</dbReference>
<dbReference type="KEGG" id="sphl:LPB140_06290"/>
<dbReference type="FunFam" id="3.30.950.10:FF:000002">
    <property type="entry name" value="Ribosomal RNA small subunit methyltransferase I"/>
    <property type="match status" value="1"/>
</dbReference>
<evidence type="ECO:0000256" key="4">
    <source>
        <dbReference type="ARBA" id="ARBA00022679"/>
    </source>
</evidence>
<dbReference type="InterPro" id="IPR008189">
    <property type="entry name" value="rRNA_ssu_MeTfrase_I"/>
</dbReference>
<name>A0A1L3JBF1_9SPHN</name>
<dbReference type="STRING" id="1913578.LPB140_06290"/>
<keyword evidence="1 6" id="KW-0963">Cytoplasm</keyword>
<gene>
    <name evidence="6" type="primary">rsmI</name>
    <name evidence="9" type="ORF">LPB140_06290</name>
</gene>
<evidence type="ECO:0000256" key="1">
    <source>
        <dbReference type="ARBA" id="ARBA00022490"/>
    </source>
</evidence>
<feature type="domain" description="Tetrapyrrole methylase" evidence="7">
    <location>
        <begin position="14"/>
        <end position="211"/>
    </location>
</feature>
<comment type="subcellular location">
    <subcellularLocation>
        <location evidence="6">Cytoplasm</location>
    </subcellularLocation>
</comment>
<dbReference type="PANTHER" id="PTHR46111:SF1">
    <property type="entry name" value="RIBOSOMAL RNA SMALL SUBUNIT METHYLTRANSFERASE I"/>
    <property type="match status" value="1"/>
</dbReference>
<sequence>MIDPFESKILSAGLYIVATPIGNLSDISERAIYILRHADLVAVEDSRVSGKLLHHLGLKKKMRPYHDHSDDRVRQDILNIARNHVVALISDAGTPLISDPGYKLVRDARAANIMVTTAPGPNSAIAALTISGLPTDRFYFYGFLPNKKKARCDALSDIKNINATLIFFENGARLAASIADIYDQLGNREIVIAREISKKFEEVISGSYSEIQERLANNPPKGEIVLMVGPPDEQGPEQGDIRAALAEALDRLPAGKAAAEISKRFGVERKDMFDLSAEIRAAKIKSEAS</sequence>
<dbReference type="InterPro" id="IPR035996">
    <property type="entry name" value="4pyrrol_Methylase_sf"/>
</dbReference>
<dbReference type="InterPro" id="IPR014777">
    <property type="entry name" value="4pyrrole_Mease_sub1"/>
</dbReference>
<evidence type="ECO:0000259" key="8">
    <source>
        <dbReference type="Pfam" id="PF23016"/>
    </source>
</evidence>
<feature type="domain" description="RsmI HTH" evidence="8">
    <location>
        <begin position="237"/>
        <end position="274"/>
    </location>
</feature>
<keyword evidence="3 6" id="KW-0489">Methyltransferase</keyword>
<dbReference type="InterPro" id="IPR018063">
    <property type="entry name" value="SAM_MeTrfase_RsmI_CS"/>
</dbReference>
<dbReference type="OrthoDB" id="9809084at2"/>
<dbReference type="Pfam" id="PF00590">
    <property type="entry name" value="TP_methylase"/>
    <property type="match status" value="1"/>
</dbReference>
<dbReference type="HAMAP" id="MF_01877">
    <property type="entry name" value="16SrRNA_methyltr_I"/>
    <property type="match status" value="1"/>
</dbReference>
<evidence type="ECO:0000313" key="10">
    <source>
        <dbReference type="Proteomes" id="UP000242561"/>
    </source>
</evidence>
<keyword evidence="2 6" id="KW-0698">rRNA processing</keyword>
<evidence type="ECO:0000259" key="7">
    <source>
        <dbReference type="Pfam" id="PF00590"/>
    </source>
</evidence>
<dbReference type="Pfam" id="PF23016">
    <property type="entry name" value="RsmI_C"/>
    <property type="match status" value="1"/>
</dbReference>